<dbReference type="Proteomes" id="UP000001555">
    <property type="component" value="Unassembled WGS sequence"/>
</dbReference>
<dbReference type="EMBL" id="ABJB010356554">
    <property type="status" value="NOT_ANNOTATED_CDS"/>
    <property type="molecule type" value="Genomic_DNA"/>
</dbReference>
<evidence type="ECO:0000256" key="1">
    <source>
        <dbReference type="SAM" id="MobiDB-lite"/>
    </source>
</evidence>
<sequence>MLNRRRVTPLQPRHTAVSEAAATRTGIRAATLPTSNTTPRTSPTRDTHHPATRLSCPPRNTGSTRHNHEVGVGHRVLLWKFFIGLYFNTTSAMSKRLRASGRILRDVT</sequence>
<organism>
    <name type="scientific">Ixodes scapularis</name>
    <name type="common">Black-legged tick</name>
    <name type="synonym">Deer tick</name>
    <dbReference type="NCBI Taxonomy" id="6945"/>
    <lineage>
        <taxon>Eukaryota</taxon>
        <taxon>Metazoa</taxon>
        <taxon>Ecdysozoa</taxon>
        <taxon>Arthropoda</taxon>
        <taxon>Chelicerata</taxon>
        <taxon>Arachnida</taxon>
        <taxon>Acari</taxon>
        <taxon>Parasitiformes</taxon>
        <taxon>Ixodida</taxon>
        <taxon>Ixodoidea</taxon>
        <taxon>Ixodidae</taxon>
        <taxon>Ixodinae</taxon>
        <taxon>Ixodes</taxon>
    </lineage>
</organism>
<reference evidence="3" key="2">
    <citation type="submission" date="2020-05" db="UniProtKB">
        <authorList>
            <consortium name="EnsemblMetazoa"/>
        </authorList>
    </citation>
    <scope>IDENTIFICATION</scope>
    <source>
        <strain evidence="3">wikel</strain>
    </source>
</reference>
<dbReference type="VEuPathDB" id="VectorBase:ISCW003392"/>
<reference evidence="2 4" key="1">
    <citation type="submission" date="2008-03" db="EMBL/GenBank/DDBJ databases">
        <title>Annotation of Ixodes scapularis.</title>
        <authorList>
            <consortium name="Ixodes scapularis Genome Project Consortium"/>
            <person name="Caler E."/>
            <person name="Hannick L.I."/>
            <person name="Bidwell S."/>
            <person name="Joardar V."/>
            <person name="Thiagarajan M."/>
            <person name="Amedeo P."/>
            <person name="Galinsky K.J."/>
            <person name="Schobel S."/>
            <person name="Inman J."/>
            <person name="Hostetler J."/>
            <person name="Miller J."/>
            <person name="Hammond M."/>
            <person name="Megy K."/>
            <person name="Lawson D."/>
            <person name="Kodira C."/>
            <person name="Sutton G."/>
            <person name="Meyer J."/>
            <person name="Hill C.A."/>
            <person name="Birren B."/>
            <person name="Nene V."/>
            <person name="Collins F."/>
            <person name="Alarcon-Chaidez F."/>
            <person name="Wikel S."/>
            <person name="Strausberg R."/>
        </authorList>
    </citation>
    <scope>NUCLEOTIDE SEQUENCE [LARGE SCALE GENOMIC DNA]</scope>
    <source>
        <strain evidence="4">Wikel</strain>
        <strain evidence="2">Wikel colony</strain>
    </source>
</reference>
<dbReference type="EMBL" id="DS691103">
    <property type="protein sequence ID" value="EEC04738.1"/>
    <property type="molecule type" value="Genomic_DNA"/>
</dbReference>
<gene>
    <name evidence="2" type="ORF">IscW_ISCW003392</name>
</gene>
<dbReference type="AlphaFoldDB" id="B7PDR6"/>
<dbReference type="InParanoid" id="B7PDR6"/>
<proteinExistence type="predicted"/>
<feature type="compositionally biased region" description="Low complexity" evidence="1">
    <location>
        <begin position="20"/>
        <end position="42"/>
    </location>
</feature>
<dbReference type="EMBL" id="ABJB010335885">
    <property type="status" value="NOT_ANNOTATED_CDS"/>
    <property type="molecule type" value="Genomic_DNA"/>
</dbReference>
<protein>
    <submittedName>
        <fullName evidence="2 3">Uncharacterized protein</fullName>
    </submittedName>
</protein>
<dbReference type="VEuPathDB" id="VectorBase:ISCI003392"/>
<evidence type="ECO:0000313" key="4">
    <source>
        <dbReference type="Proteomes" id="UP000001555"/>
    </source>
</evidence>
<keyword evidence="4" id="KW-1185">Reference proteome</keyword>
<name>B7PDR6_IXOSC</name>
<dbReference type="HOGENOM" id="CLU_2199813_0_0_1"/>
<dbReference type="EnsemblMetazoa" id="ISCW003392-RA">
    <property type="protein sequence ID" value="ISCW003392-PA"/>
    <property type="gene ID" value="ISCW003392"/>
</dbReference>
<dbReference type="EMBL" id="ABJB010847348">
    <property type="status" value="NOT_ANNOTATED_CDS"/>
    <property type="molecule type" value="Genomic_DNA"/>
</dbReference>
<dbReference type="PaxDb" id="6945-B7PDR6"/>
<accession>B7PDR6</accession>
<dbReference type="EMBL" id="ABJB011033327">
    <property type="status" value="NOT_ANNOTATED_CDS"/>
    <property type="molecule type" value="Genomic_DNA"/>
</dbReference>
<evidence type="ECO:0000313" key="3">
    <source>
        <dbReference type="EnsemblMetazoa" id="ISCW003392-PA"/>
    </source>
</evidence>
<feature type="region of interest" description="Disordered" evidence="1">
    <location>
        <begin position="1"/>
        <end position="67"/>
    </location>
</feature>
<evidence type="ECO:0000313" key="2">
    <source>
        <dbReference type="EMBL" id="EEC04738.1"/>
    </source>
</evidence>